<dbReference type="Proteomes" id="UP000726737">
    <property type="component" value="Unassembled WGS sequence"/>
</dbReference>
<comment type="caution">
    <text evidence="1">The sequence shown here is derived from an EMBL/GenBank/DDBJ whole genome shotgun (WGS) entry which is preliminary data.</text>
</comment>
<dbReference type="AlphaFoldDB" id="A0A9P6PJC5"/>
<evidence type="ECO:0000313" key="1">
    <source>
        <dbReference type="EMBL" id="KAG0243188.1"/>
    </source>
</evidence>
<evidence type="ECO:0000313" key="2">
    <source>
        <dbReference type="Proteomes" id="UP000726737"/>
    </source>
</evidence>
<keyword evidence="2" id="KW-1185">Reference proteome</keyword>
<name>A0A9P6PJC5_9FUNG</name>
<reference evidence="1" key="1">
    <citation type="journal article" date="2020" name="Fungal Divers.">
        <title>Resolving the Mortierellaceae phylogeny through synthesis of multi-gene phylogenetics and phylogenomics.</title>
        <authorList>
            <person name="Vandepol N."/>
            <person name="Liber J."/>
            <person name="Desiro A."/>
            <person name="Na H."/>
            <person name="Kennedy M."/>
            <person name="Barry K."/>
            <person name="Grigoriev I.V."/>
            <person name="Miller A.N."/>
            <person name="O'Donnell K."/>
            <person name="Stajich J.E."/>
            <person name="Bonito G."/>
        </authorList>
    </citation>
    <scope>NUCLEOTIDE SEQUENCE</scope>
    <source>
        <strain evidence="1">KOD948</strain>
    </source>
</reference>
<dbReference type="OrthoDB" id="2443271at2759"/>
<proteinExistence type="predicted"/>
<feature type="non-terminal residue" evidence="1">
    <location>
        <position position="254"/>
    </location>
</feature>
<gene>
    <name evidence="1" type="ORF">BG011_003185</name>
</gene>
<dbReference type="EMBL" id="JAAAJA010002123">
    <property type="protein sequence ID" value="KAG0243188.1"/>
    <property type="molecule type" value="Genomic_DNA"/>
</dbReference>
<protein>
    <submittedName>
        <fullName evidence="1">Uncharacterized protein</fullName>
    </submittedName>
</protein>
<feature type="non-terminal residue" evidence="1">
    <location>
        <position position="1"/>
    </location>
</feature>
<sequence>DLEADLKKIADKFFHPESVHTKFLNAFVAGSQDLPLTQGGVPGLPRVGKRGLIKAQEAPTLLFFDLPGPGKTSRPLAAAEQTLADNPGVRHLPLFGVSGCGKTRTAIELLSRTWGLYFNAGAKDLGSSDMCTIIQAQSLHKDIYLTDNKESNTDRVRHLTFGLLYARLLILDYCLGIPGSSATFSCYRWMLLQVATSTFKDVFGSLFEVISRYFYEHVVSSLIVHVVQDMFDKVQNRLLDRAEPSTLPHFKFLL</sequence>
<organism evidence="1 2">
    <name type="scientific">Mortierella polycephala</name>
    <dbReference type="NCBI Taxonomy" id="41804"/>
    <lineage>
        <taxon>Eukaryota</taxon>
        <taxon>Fungi</taxon>
        <taxon>Fungi incertae sedis</taxon>
        <taxon>Mucoromycota</taxon>
        <taxon>Mortierellomycotina</taxon>
        <taxon>Mortierellomycetes</taxon>
        <taxon>Mortierellales</taxon>
        <taxon>Mortierellaceae</taxon>
        <taxon>Mortierella</taxon>
    </lineage>
</organism>
<accession>A0A9P6PJC5</accession>